<proteinExistence type="predicted"/>
<name>A0ACB8CWE5_DERSI</name>
<dbReference type="Proteomes" id="UP000821865">
    <property type="component" value="Chromosome 4"/>
</dbReference>
<dbReference type="EMBL" id="CM023473">
    <property type="protein sequence ID" value="KAH7953490.1"/>
    <property type="molecule type" value="Genomic_DNA"/>
</dbReference>
<evidence type="ECO:0000313" key="2">
    <source>
        <dbReference type="Proteomes" id="UP000821865"/>
    </source>
</evidence>
<comment type="caution">
    <text evidence="1">The sequence shown here is derived from an EMBL/GenBank/DDBJ whole genome shotgun (WGS) entry which is preliminary data.</text>
</comment>
<sequence length="296" mass="33705">MEASSKYITKDRTKARCLGPTMVFEEVLDYVARFAALMGERPFFTYAWINEVTHNDVNSAGYADKFFRRHLESLRSSGVLNHTLLLFYSDHGMRFGDSRASYIGKFEDRQPFAFVVFPQWFLEQNPEASRSLRVNQFRLTTPFDLHATLVELLHYPNVDRPQTKYGRSLLHKIPEARTCAEVHIGPHWCVCNVRGEFAVTDMLVRSMADQLVSRINLLVARKTRKCAQYKLVRVVDVTALQVTPTERAHNSSHYWVAVQVSPGNNTFEGTVSLSGANLTALDDISHINYALIWAGA</sequence>
<gene>
    <name evidence="1" type="ORF">HPB49_009558</name>
</gene>
<keyword evidence="2" id="KW-1185">Reference proteome</keyword>
<organism evidence="1 2">
    <name type="scientific">Dermacentor silvarum</name>
    <name type="common">Tick</name>
    <dbReference type="NCBI Taxonomy" id="543639"/>
    <lineage>
        <taxon>Eukaryota</taxon>
        <taxon>Metazoa</taxon>
        <taxon>Ecdysozoa</taxon>
        <taxon>Arthropoda</taxon>
        <taxon>Chelicerata</taxon>
        <taxon>Arachnida</taxon>
        <taxon>Acari</taxon>
        <taxon>Parasitiformes</taxon>
        <taxon>Ixodida</taxon>
        <taxon>Ixodoidea</taxon>
        <taxon>Ixodidae</taxon>
        <taxon>Rhipicephalinae</taxon>
        <taxon>Dermacentor</taxon>
    </lineage>
</organism>
<evidence type="ECO:0000313" key="1">
    <source>
        <dbReference type="EMBL" id="KAH7953490.1"/>
    </source>
</evidence>
<protein>
    <submittedName>
        <fullName evidence="1">Uncharacterized protein</fullName>
    </submittedName>
</protein>
<reference evidence="1" key="1">
    <citation type="submission" date="2020-05" db="EMBL/GenBank/DDBJ databases">
        <title>Large-scale comparative analyses of tick genomes elucidate their genetic diversity and vector capacities.</title>
        <authorList>
            <person name="Jia N."/>
            <person name="Wang J."/>
            <person name="Shi W."/>
            <person name="Du L."/>
            <person name="Sun Y."/>
            <person name="Zhan W."/>
            <person name="Jiang J."/>
            <person name="Wang Q."/>
            <person name="Zhang B."/>
            <person name="Ji P."/>
            <person name="Sakyi L.B."/>
            <person name="Cui X."/>
            <person name="Yuan T."/>
            <person name="Jiang B."/>
            <person name="Yang W."/>
            <person name="Lam T.T.-Y."/>
            <person name="Chang Q."/>
            <person name="Ding S."/>
            <person name="Wang X."/>
            <person name="Zhu J."/>
            <person name="Ruan X."/>
            <person name="Zhao L."/>
            <person name="Wei J."/>
            <person name="Que T."/>
            <person name="Du C."/>
            <person name="Cheng J."/>
            <person name="Dai P."/>
            <person name="Han X."/>
            <person name="Huang E."/>
            <person name="Gao Y."/>
            <person name="Liu J."/>
            <person name="Shao H."/>
            <person name="Ye R."/>
            <person name="Li L."/>
            <person name="Wei W."/>
            <person name="Wang X."/>
            <person name="Wang C."/>
            <person name="Yang T."/>
            <person name="Huo Q."/>
            <person name="Li W."/>
            <person name="Guo W."/>
            <person name="Chen H."/>
            <person name="Zhou L."/>
            <person name="Ni X."/>
            <person name="Tian J."/>
            <person name="Zhou Y."/>
            <person name="Sheng Y."/>
            <person name="Liu T."/>
            <person name="Pan Y."/>
            <person name="Xia L."/>
            <person name="Li J."/>
            <person name="Zhao F."/>
            <person name="Cao W."/>
        </authorList>
    </citation>
    <scope>NUCLEOTIDE SEQUENCE</scope>
    <source>
        <strain evidence="1">Dsil-2018</strain>
    </source>
</reference>
<accession>A0ACB8CWE5</accession>